<evidence type="ECO:0000313" key="3">
    <source>
        <dbReference type="WBParaSite" id="nRc.2.0.1.t46715-RA"/>
    </source>
</evidence>
<protein>
    <submittedName>
        <fullName evidence="3">Uncharacterized protein</fullName>
    </submittedName>
</protein>
<evidence type="ECO:0000256" key="1">
    <source>
        <dbReference type="SAM" id="MobiDB-lite"/>
    </source>
</evidence>
<keyword evidence="2" id="KW-1185">Reference proteome</keyword>
<feature type="region of interest" description="Disordered" evidence="1">
    <location>
        <begin position="1"/>
        <end position="32"/>
    </location>
</feature>
<feature type="compositionally biased region" description="Low complexity" evidence="1">
    <location>
        <begin position="23"/>
        <end position="32"/>
    </location>
</feature>
<dbReference type="Proteomes" id="UP000887565">
    <property type="component" value="Unplaced"/>
</dbReference>
<dbReference type="WBParaSite" id="nRc.2.0.1.t46715-RA">
    <property type="protein sequence ID" value="nRc.2.0.1.t46715-RA"/>
    <property type="gene ID" value="nRc.2.0.1.g46715"/>
</dbReference>
<organism evidence="2 3">
    <name type="scientific">Romanomermis culicivorax</name>
    <name type="common">Nematode worm</name>
    <dbReference type="NCBI Taxonomy" id="13658"/>
    <lineage>
        <taxon>Eukaryota</taxon>
        <taxon>Metazoa</taxon>
        <taxon>Ecdysozoa</taxon>
        <taxon>Nematoda</taxon>
        <taxon>Enoplea</taxon>
        <taxon>Dorylaimia</taxon>
        <taxon>Mermithida</taxon>
        <taxon>Mermithoidea</taxon>
        <taxon>Mermithidae</taxon>
        <taxon>Romanomermis</taxon>
    </lineage>
</organism>
<name>A0A915L6H7_ROMCU</name>
<reference evidence="3" key="1">
    <citation type="submission" date="2022-11" db="UniProtKB">
        <authorList>
            <consortium name="WormBaseParasite"/>
        </authorList>
    </citation>
    <scope>IDENTIFICATION</scope>
</reference>
<accession>A0A915L6H7</accession>
<dbReference type="AlphaFoldDB" id="A0A915L6H7"/>
<proteinExistence type="predicted"/>
<sequence>MMQKPWPKTETNGHHLLPDMLHSMGGSKSKMKKTSLSVKQISFLVRAKNLSSGLEYAFNSRGEARK</sequence>
<evidence type="ECO:0000313" key="2">
    <source>
        <dbReference type="Proteomes" id="UP000887565"/>
    </source>
</evidence>